<feature type="domain" description="Pre-mRNA-splicing factor SLU7" evidence="9">
    <location>
        <begin position="74"/>
        <end position="280"/>
    </location>
</feature>
<evidence type="ECO:0000256" key="1">
    <source>
        <dbReference type="ARBA" id="ARBA00004123"/>
    </source>
</evidence>
<dbReference type="GeneID" id="92208398"/>
<dbReference type="RefSeq" id="XP_066830140.1">
    <property type="nucleotide sequence ID" value="XM_066973287.1"/>
</dbReference>
<evidence type="ECO:0000256" key="8">
    <source>
        <dbReference type="SAM" id="MobiDB-lite"/>
    </source>
</evidence>
<sequence length="282" mass="32614">MSKKKQSNQYIPKYIVSKPWYREDQNGNEASGNEDYLSHHRNGKEIVDHSVAQAGQGISDDFDESVRKESKFENYDSKRDRWYGYSTEEWLAQVKNWRSKHGDDIDGDGGRNDDSDDTDYELELQELGIDKSEVGRNIKKDPMEKMLRDRQDVPTYIENINSSANGKIRIEYDPKSRLAKDLTKGFLNDRNMFVKKLDGEAQKLEKLQTLAWEMDKKDLEARKTVQIQAGREHLPNGSDLNLSIEASPTLLMMKARKDEEAAKQSAIAKRRKIHEMYSSDSK</sequence>
<evidence type="ECO:0000256" key="7">
    <source>
        <dbReference type="RuleBase" id="RU367071"/>
    </source>
</evidence>
<dbReference type="PANTHER" id="PTHR12942:SF2">
    <property type="entry name" value="PRE-MRNA-SPLICING FACTOR SLU7"/>
    <property type="match status" value="1"/>
</dbReference>
<evidence type="ECO:0000256" key="6">
    <source>
        <dbReference type="ARBA" id="ARBA00023242"/>
    </source>
</evidence>
<proteinExistence type="inferred from homology"/>
<evidence type="ECO:0000259" key="9">
    <source>
        <dbReference type="Pfam" id="PF11708"/>
    </source>
</evidence>
<evidence type="ECO:0000256" key="4">
    <source>
        <dbReference type="ARBA" id="ARBA00022728"/>
    </source>
</evidence>
<keyword evidence="3 7" id="KW-0507">mRNA processing</keyword>
<evidence type="ECO:0000256" key="3">
    <source>
        <dbReference type="ARBA" id="ARBA00022664"/>
    </source>
</evidence>
<dbReference type="Proteomes" id="UP001497383">
    <property type="component" value="Chromosome 4"/>
</dbReference>
<keyword evidence="5 7" id="KW-0508">mRNA splicing</keyword>
<dbReference type="InterPro" id="IPR021715">
    <property type="entry name" value="Slu7_dom"/>
</dbReference>
<comment type="function">
    <text evidence="7">Involved in pre-mRNA splicing.</text>
</comment>
<evidence type="ECO:0000256" key="2">
    <source>
        <dbReference type="ARBA" id="ARBA00007203"/>
    </source>
</evidence>
<keyword evidence="6 7" id="KW-0539">Nucleus</keyword>
<keyword evidence="4 7" id="KW-0747">Spliceosome</keyword>
<accession>A0ABP0ZLE8</accession>
<comment type="subcellular location">
    <subcellularLocation>
        <location evidence="1 7">Nucleus</location>
    </subcellularLocation>
</comment>
<reference evidence="10 11" key="1">
    <citation type="submission" date="2024-03" db="EMBL/GenBank/DDBJ databases">
        <authorList>
            <person name="Brejova B."/>
        </authorList>
    </citation>
    <scope>NUCLEOTIDE SEQUENCE [LARGE SCALE GENOMIC DNA]</scope>
    <source>
        <strain evidence="10 11">CBS 14171</strain>
    </source>
</reference>
<keyword evidence="11" id="KW-1185">Reference proteome</keyword>
<feature type="region of interest" description="Disordered" evidence="8">
    <location>
        <begin position="262"/>
        <end position="282"/>
    </location>
</feature>
<dbReference type="EMBL" id="OZ022408">
    <property type="protein sequence ID" value="CAK9438978.1"/>
    <property type="molecule type" value="Genomic_DNA"/>
</dbReference>
<dbReference type="PANTHER" id="PTHR12942">
    <property type="entry name" value="STEP II SPLICING FACTOR SLU7"/>
    <property type="match status" value="1"/>
</dbReference>
<dbReference type="Pfam" id="PF11708">
    <property type="entry name" value="Slu7"/>
    <property type="match status" value="1"/>
</dbReference>
<gene>
    <name evidence="10" type="ORF">LODBEIA_P32020</name>
</gene>
<comment type="similarity">
    <text evidence="2 7">Belongs to the SLU7 family.</text>
</comment>
<dbReference type="InterPro" id="IPR039974">
    <property type="entry name" value="Splicing_factor_SLU7"/>
</dbReference>
<evidence type="ECO:0000313" key="11">
    <source>
        <dbReference type="Proteomes" id="UP001497383"/>
    </source>
</evidence>
<comment type="subunit">
    <text evidence="7">Associated with the spliceosome.</text>
</comment>
<evidence type="ECO:0000313" key="10">
    <source>
        <dbReference type="EMBL" id="CAK9438978.1"/>
    </source>
</evidence>
<evidence type="ECO:0000256" key="5">
    <source>
        <dbReference type="ARBA" id="ARBA00023187"/>
    </source>
</evidence>
<name>A0ABP0ZLE8_9ASCO</name>
<organism evidence="10 11">
    <name type="scientific">Lodderomyces beijingensis</name>
    <dbReference type="NCBI Taxonomy" id="1775926"/>
    <lineage>
        <taxon>Eukaryota</taxon>
        <taxon>Fungi</taxon>
        <taxon>Dikarya</taxon>
        <taxon>Ascomycota</taxon>
        <taxon>Saccharomycotina</taxon>
        <taxon>Pichiomycetes</taxon>
        <taxon>Debaryomycetaceae</taxon>
        <taxon>Candida/Lodderomyces clade</taxon>
        <taxon>Lodderomyces</taxon>
    </lineage>
</organism>
<protein>
    <recommendedName>
        <fullName evidence="7">Pre-mRNA-splicing factor SLU7</fullName>
    </recommendedName>
</protein>